<accession>A0A166IV48</accession>
<dbReference type="OrthoDB" id="425173at2"/>
<organism evidence="6 7">
    <name type="scientific">Nodularia spumigena CENA596</name>
    <dbReference type="NCBI Taxonomy" id="1819295"/>
    <lineage>
        <taxon>Bacteria</taxon>
        <taxon>Bacillati</taxon>
        <taxon>Cyanobacteriota</taxon>
        <taxon>Cyanophyceae</taxon>
        <taxon>Nostocales</taxon>
        <taxon>Nodulariaceae</taxon>
        <taxon>Nodularia</taxon>
    </lineage>
</organism>
<evidence type="ECO:0000313" key="6">
    <source>
        <dbReference type="EMBL" id="KZL48889.1"/>
    </source>
</evidence>
<protein>
    <submittedName>
        <fullName evidence="6">Amino acid ABC transporter substrate-binding protein</fullName>
    </submittedName>
</protein>
<gene>
    <name evidence="6" type="ORF">A2T98_15445</name>
</gene>
<evidence type="ECO:0000256" key="1">
    <source>
        <dbReference type="ARBA" id="ARBA00004196"/>
    </source>
</evidence>
<comment type="subcellular location">
    <subcellularLocation>
        <location evidence="1">Cell envelope</location>
    </subcellularLocation>
</comment>
<dbReference type="EMBL" id="LWAJ01000216">
    <property type="protein sequence ID" value="KZL48889.1"/>
    <property type="molecule type" value="Genomic_DNA"/>
</dbReference>
<dbReference type="GO" id="GO:1901678">
    <property type="term" value="P:iron coordination entity transport"/>
    <property type="evidence" value="ECO:0007669"/>
    <property type="project" value="UniProtKB-ARBA"/>
</dbReference>
<dbReference type="Proteomes" id="UP000076555">
    <property type="component" value="Unassembled WGS sequence"/>
</dbReference>
<dbReference type="GO" id="GO:0030288">
    <property type="term" value="C:outer membrane-bounded periplasmic space"/>
    <property type="evidence" value="ECO:0007669"/>
    <property type="project" value="TreeGrafter"/>
</dbReference>
<keyword evidence="4" id="KW-0732">Signal</keyword>
<dbReference type="PANTHER" id="PTHR30532">
    <property type="entry name" value="IRON III DICITRATE-BINDING PERIPLASMIC PROTEIN"/>
    <property type="match status" value="1"/>
</dbReference>
<dbReference type="InterPro" id="IPR051313">
    <property type="entry name" value="Bact_iron-sidero_bind"/>
</dbReference>
<dbReference type="CDD" id="cd01146">
    <property type="entry name" value="FhuD"/>
    <property type="match status" value="1"/>
</dbReference>
<comment type="similarity">
    <text evidence="2">Belongs to the bacterial solute-binding protein 8 family.</text>
</comment>
<dbReference type="PROSITE" id="PS50983">
    <property type="entry name" value="FE_B12_PBP"/>
    <property type="match status" value="1"/>
</dbReference>
<feature type="domain" description="Fe/B12 periplasmic-binding" evidence="5">
    <location>
        <begin position="66"/>
        <end position="337"/>
    </location>
</feature>
<evidence type="ECO:0000259" key="5">
    <source>
        <dbReference type="PROSITE" id="PS50983"/>
    </source>
</evidence>
<evidence type="ECO:0000256" key="3">
    <source>
        <dbReference type="ARBA" id="ARBA00022448"/>
    </source>
</evidence>
<dbReference type="PANTHER" id="PTHR30532:SF25">
    <property type="entry name" value="IRON(III) DICITRATE-BINDING PERIPLASMIC PROTEIN"/>
    <property type="match status" value="1"/>
</dbReference>
<dbReference type="AlphaFoldDB" id="A0A166IV48"/>
<evidence type="ECO:0000256" key="4">
    <source>
        <dbReference type="ARBA" id="ARBA00022729"/>
    </source>
</evidence>
<dbReference type="RefSeq" id="WP_063873535.1">
    <property type="nucleotide sequence ID" value="NZ_CAWMRI010000216.1"/>
</dbReference>
<keyword evidence="3" id="KW-0813">Transport</keyword>
<dbReference type="Pfam" id="PF01497">
    <property type="entry name" value="Peripla_BP_2"/>
    <property type="match status" value="1"/>
</dbReference>
<sequence>MNDSYIKIKIFTRWWRLAIAIFCTLLLTVACHHGGYLPVNEQMTNTACRDVKHAAGITCVPEQFERLVTLDSASLENAIALGIQPVGAVITEFSSYFQDQLIGVNNIGKIGEPNLESILGIKPDFILGFDYQQPLYSLFSQIAPTVLLEFPHSGKWKEVFNNISVALNKEQTAQEVMKNYYLRLEDFKQQMGNNLSKIKVSVVRVYPDKINLYLLDSFCGTVLQDAGLSRPESQKITASEAKKIFGNSIQVSIGNELIEKADGDVIFIWINEDNSTKKGNQTAQKNLEQLKSNPLWQNLKAVQENKVYLVPRYWIGSGMLAANAIIDDLFKYLINQS</sequence>
<dbReference type="Gene3D" id="3.40.50.1980">
    <property type="entry name" value="Nitrogenase molybdenum iron protein domain"/>
    <property type="match status" value="2"/>
</dbReference>
<evidence type="ECO:0000313" key="7">
    <source>
        <dbReference type="Proteomes" id="UP000076555"/>
    </source>
</evidence>
<proteinExistence type="inferred from homology"/>
<comment type="caution">
    <text evidence="6">The sequence shown here is derived from an EMBL/GenBank/DDBJ whole genome shotgun (WGS) entry which is preliminary data.</text>
</comment>
<dbReference type="PROSITE" id="PS51257">
    <property type="entry name" value="PROKAR_LIPOPROTEIN"/>
    <property type="match status" value="1"/>
</dbReference>
<dbReference type="SUPFAM" id="SSF53807">
    <property type="entry name" value="Helical backbone' metal receptor"/>
    <property type="match status" value="1"/>
</dbReference>
<evidence type="ECO:0000256" key="2">
    <source>
        <dbReference type="ARBA" id="ARBA00008814"/>
    </source>
</evidence>
<name>A0A166IV48_NODSP</name>
<reference evidence="6 7" key="1">
    <citation type="submission" date="2016-04" db="EMBL/GenBank/DDBJ databases">
        <title>Draft Genome Assembly of the Bloom-forming Cyanobacterium Nodularia spumigena Strain CENA596 in Shrimp Production Ponds.</title>
        <authorList>
            <person name="Popin R.V."/>
            <person name="Rigonato J."/>
            <person name="Abreu V.A."/>
            <person name="Andreote A.P."/>
            <person name="Silveira S.B."/>
            <person name="Odebrecht C."/>
            <person name="Fiore M.F."/>
        </authorList>
    </citation>
    <scope>NUCLEOTIDE SEQUENCE [LARGE SCALE GENOMIC DNA]</scope>
    <source>
        <strain evidence="6 7">CENA596</strain>
    </source>
</reference>
<dbReference type="InterPro" id="IPR002491">
    <property type="entry name" value="ABC_transptr_periplasmic_BD"/>
</dbReference>